<protein>
    <submittedName>
        <fullName evidence="7">LapA family protein</fullName>
    </submittedName>
</protein>
<evidence type="ECO:0000256" key="4">
    <source>
        <dbReference type="ARBA" id="ARBA00023136"/>
    </source>
</evidence>
<accession>A0ABW2UIP3</accession>
<keyword evidence="2 5" id="KW-0812">Transmembrane</keyword>
<keyword evidence="8" id="KW-1185">Reference proteome</keyword>
<dbReference type="EMBL" id="JBHTFQ010000001">
    <property type="protein sequence ID" value="MFC7703188.1"/>
    <property type="molecule type" value="Genomic_DNA"/>
</dbReference>
<feature type="transmembrane region" description="Helical" evidence="5">
    <location>
        <begin position="46"/>
        <end position="68"/>
    </location>
</feature>
<keyword evidence="3 5" id="KW-1133">Transmembrane helix</keyword>
<dbReference type="Pfam" id="PF06305">
    <property type="entry name" value="LapA_dom"/>
    <property type="match status" value="1"/>
</dbReference>
<evidence type="ECO:0000313" key="7">
    <source>
        <dbReference type="EMBL" id="MFC7703188.1"/>
    </source>
</evidence>
<evidence type="ECO:0000256" key="1">
    <source>
        <dbReference type="ARBA" id="ARBA00022475"/>
    </source>
</evidence>
<feature type="domain" description="Lipopolysaccharide assembly protein A" evidence="6">
    <location>
        <begin position="23"/>
        <end position="94"/>
    </location>
</feature>
<comment type="caution">
    <text evidence="7">The sequence shown here is derived from an EMBL/GenBank/DDBJ whole genome shotgun (WGS) entry which is preliminary data.</text>
</comment>
<evidence type="ECO:0000256" key="2">
    <source>
        <dbReference type="ARBA" id="ARBA00022692"/>
    </source>
</evidence>
<evidence type="ECO:0000256" key="3">
    <source>
        <dbReference type="ARBA" id="ARBA00022989"/>
    </source>
</evidence>
<dbReference type="InterPro" id="IPR010445">
    <property type="entry name" value="LapA_dom"/>
</dbReference>
<reference evidence="8" key="1">
    <citation type="journal article" date="2019" name="Int. J. Syst. Evol. Microbiol.">
        <title>The Global Catalogue of Microorganisms (GCM) 10K type strain sequencing project: providing services to taxonomists for standard genome sequencing and annotation.</title>
        <authorList>
            <consortium name="The Broad Institute Genomics Platform"/>
            <consortium name="The Broad Institute Genome Sequencing Center for Infectious Disease"/>
            <person name="Wu L."/>
            <person name="Ma J."/>
        </authorList>
    </citation>
    <scope>NUCLEOTIDE SEQUENCE [LARGE SCALE GENOMIC DNA]</scope>
    <source>
        <strain evidence="8">CGMCC 1.12750</strain>
    </source>
</reference>
<organism evidence="7 8">
    <name type="scientific">Plastorhodobacter daqingensis</name>
    <dbReference type="NCBI Taxonomy" id="1387281"/>
    <lineage>
        <taxon>Bacteria</taxon>
        <taxon>Pseudomonadati</taxon>
        <taxon>Pseudomonadota</taxon>
        <taxon>Alphaproteobacteria</taxon>
        <taxon>Rhodobacterales</taxon>
        <taxon>Paracoccaceae</taxon>
        <taxon>Plastorhodobacter</taxon>
    </lineage>
</organism>
<dbReference type="Proteomes" id="UP001596516">
    <property type="component" value="Unassembled WGS sequence"/>
</dbReference>
<evidence type="ECO:0000259" key="6">
    <source>
        <dbReference type="Pfam" id="PF06305"/>
    </source>
</evidence>
<gene>
    <name evidence="7" type="ORF">ACFQXB_03135</name>
</gene>
<sequence>MRYVKIVVLALLGLALLTVALANRGPVTLRLLPDDLAGLARNNWTVDLPLFVVILGGVAAGLLIGFIWEWLREYRIRSEATQAKRRLSRLEAEVSQIREKGTEPRDDVLALLEDDRRAR</sequence>
<dbReference type="RefSeq" id="WP_377398940.1">
    <property type="nucleotide sequence ID" value="NZ_JBHTFQ010000001.1"/>
</dbReference>
<keyword evidence="4 5" id="KW-0472">Membrane</keyword>
<proteinExistence type="predicted"/>
<keyword evidence="1" id="KW-1003">Cell membrane</keyword>
<evidence type="ECO:0000313" key="8">
    <source>
        <dbReference type="Proteomes" id="UP001596516"/>
    </source>
</evidence>
<evidence type="ECO:0000256" key="5">
    <source>
        <dbReference type="SAM" id="Phobius"/>
    </source>
</evidence>
<name>A0ABW2UIP3_9RHOB</name>